<evidence type="ECO:0000256" key="1">
    <source>
        <dbReference type="ARBA" id="ARBA00022679"/>
    </source>
</evidence>
<feature type="domain" description="Protein kinase" evidence="8">
    <location>
        <begin position="15"/>
        <end position="274"/>
    </location>
</feature>
<dbReference type="PROSITE" id="PS00108">
    <property type="entry name" value="PROTEIN_KINASE_ST"/>
    <property type="match status" value="1"/>
</dbReference>
<evidence type="ECO:0000256" key="3">
    <source>
        <dbReference type="ARBA" id="ARBA00022777"/>
    </source>
</evidence>
<reference evidence="9 10" key="1">
    <citation type="submission" date="2024-10" db="EMBL/GenBank/DDBJ databases">
        <title>The Natural Products Discovery Center: Release of the First 8490 Sequenced Strains for Exploring Actinobacteria Biosynthetic Diversity.</title>
        <authorList>
            <person name="Kalkreuter E."/>
            <person name="Kautsar S.A."/>
            <person name="Yang D."/>
            <person name="Bader C.D."/>
            <person name="Teijaro C.N."/>
            <person name="Fluegel L."/>
            <person name="Davis C.M."/>
            <person name="Simpson J.R."/>
            <person name="Lauterbach L."/>
            <person name="Steele A.D."/>
            <person name="Gui C."/>
            <person name="Meng S."/>
            <person name="Li G."/>
            <person name="Viehrig K."/>
            <person name="Ye F."/>
            <person name="Su P."/>
            <person name="Kiefer A.F."/>
            <person name="Nichols A."/>
            <person name="Cepeda A.J."/>
            <person name="Yan W."/>
            <person name="Fan B."/>
            <person name="Jiang Y."/>
            <person name="Adhikari A."/>
            <person name="Zheng C.-J."/>
            <person name="Schuster L."/>
            <person name="Cowan T.M."/>
            <person name="Smanski M.J."/>
            <person name="Chevrette M.G."/>
            <person name="De Carvalho L.P.S."/>
            <person name="Shen B."/>
        </authorList>
    </citation>
    <scope>NUCLEOTIDE SEQUENCE [LARGE SCALE GENOMIC DNA]</scope>
    <source>
        <strain evidence="9 10">NPDC020602</strain>
    </source>
</reference>
<dbReference type="SUPFAM" id="SSF56112">
    <property type="entry name" value="Protein kinase-like (PK-like)"/>
    <property type="match status" value="1"/>
</dbReference>
<feature type="compositionally biased region" description="Low complexity" evidence="6">
    <location>
        <begin position="350"/>
        <end position="369"/>
    </location>
</feature>
<dbReference type="Proteomes" id="UP001611339">
    <property type="component" value="Unassembled WGS sequence"/>
</dbReference>
<name>A0ABW7UA56_9ACTN</name>
<keyword evidence="7" id="KW-0812">Transmembrane</keyword>
<evidence type="ECO:0000313" key="10">
    <source>
        <dbReference type="Proteomes" id="UP001611339"/>
    </source>
</evidence>
<feature type="compositionally biased region" description="Basic and acidic residues" evidence="6">
    <location>
        <begin position="299"/>
        <end position="322"/>
    </location>
</feature>
<dbReference type="PROSITE" id="PS50011">
    <property type="entry name" value="PROTEIN_KINASE_DOM"/>
    <property type="match status" value="1"/>
</dbReference>
<evidence type="ECO:0000313" key="9">
    <source>
        <dbReference type="EMBL" id="MFI1716311.1"/>
    </source>
</evidence>
<feature type="compositionally biased region" description="Pro residues" evidence="6">
    <location>
        <begin position="370"/>
        <end position="385"/>
    </location>
</feature>
<protein>
    <submittedName>
        <fullName evidence="9">Serine/threonine-protein kinase</fullName>
        <ecNumber evidence="9">2.7.11.1</ecNumber>
    </submittedName>
</protein>
<gene>
    <name evidence="9" type="ORF">ACH407_22405</name>
</gene>
<dbReference type="RefSeq" id="WP_398710806.1">
    <property type="nucleotide sequence ID" value="NZ_JBIRUI010000010.1"/>
</dbReference>
<dbReference type="EMBL" id="JBIRUI010000010">
    <property type="protein sequence ID" value="MFI1716311.1"/>
    <property type="molecule type" value="Genomic_DNA"/>
</dbReference>
<evidence type="ECO:0000256" key="6">
    <source>
        <dbReference type="SAM" id="MobiDB-lite"/>
    </source>
</evidence>
<keyword evidence="10" id="KW-1185">Reference proteome</keyword>
<keyword evidence="2 5" id="KW-0547">Nucleotide-binding</keyword>
<dbReference type="PANTHER" id="PTHR43289:SF34">
    <property type="entry name" value="SERINE_THREONINE-PROTEIN KINASE YBDM-RELATED"/>
    <property type="match status" value="1"/>
</dbReference>
<feature type="transmembrane region" description="Helical" evidence="7">
    <location>
        <begin position="424"/>
        <end position="448"/>
    </location>
</feature>
<dbReference type="CDD" id="cd14014">
    <property type="entry name" value="STKc_PknB_like"/>
    <property type="match status" value="1"/>
</dbReference>
<keyword evidence="4 5" id="KW-0067">ATP-binding</keyword>
<evidence type="ECO:0000256" key="7">
    <source>
        <dbReference type="SAM" id="Phobius"/>
    </source>
</evidence>
<proteinExistence type="predicted"/>
<keyword evidence="3 9" id="KW-0418">Kinase</keyword>
<evidence type="ECO:0000256" key="5">
    <source>
        <dbReference type="PROSITE-ProRule" id="PRU10141"/>
    </source>
</evidence>
<dbReference type="Gene3D" id="3.30.200.20">
    <property type="entry name" value="Phosphorylase Kinase, domain 1"/>
    <property type="match status" value="1"/>
</dbReference>
<dbReference type="InterPro" id="IPR008271">
    <property type="entry name" value="Ser/Thr_kinase_AS"/>
</dbReference>
<dbReference type="Pfam" id="PF00069">
    <property type="entry name" value="Pkinase"/>
    <property type="match status" value="1"/>
</dbReference>
<comment type="caution">
    <text evidence="9">The sequence shown here is derived from an EMBL/GenBank/DDBJ whole genome shotgun (WGS) entry which is preliminary data.</text>
</comment>
<sequence length="571" mass="59657">MRALTESDPRRVGPYRILYRLGEGGMGRVYLGRSRGGRTVALKVVHGALAGDPGFRTRFAREVRAAQSLRGAGTVPVLDADPDAEVPWLATAYVPGPALSDAVLAHGPLPEPALWRLLSGLAHALDGVHRAGLVHRDVKPSNVLLSPSGPLLIDFGIARSADETALTGTGLVVGSPGFMSPEQAEGRTVGPAADLFSLGAVLAFAATGRGPFGGGSVAELLYRLVHHEPDLAGVEGPFAELVRGCLAKRPDDRPAVAELAAAADAHREESGSWLPAPVVAAIAQKAEELLNAEAESEPEPERGPEPGRGSESRPGRGTEPGREPGPGPGRGSESRPGRGTEPGPEPAPPAAGTGTGTSTPTAVTTVLPQSAPPPPTAVLPTPGPARAPVRGPAAVPRARASSTGVPSARARAVRVLTAGLGRPLLGLFYLVPMAAFLVGGVDLLSRAAEYPSLSDQAQGPYQWAMNDWWRVPATLLLVAAMAGLQSYRGRLLTVRPGRVRLWSAGVALYWIALIAVLTLHLLWFLFVENGYDSYDHGGEHWLWWVAIPVMLLGGGISPLVLVMALVRLFKA</sequence>
<dbReference type="InterPro" id="IPR017441">
    <property type="entry name" value="Protein_kinase_ATP_BS"/>
</dbReference>
<feature type="transmembrane region" description="Helical" evidence="7">
    <location>
        <begin position="541"/>
        <end position="566"/>
    </location>
</feature>
<dbReference type="SMART" id="SM00220">
    <property type="entry name" value="S_TKc"/>
    <property type="match status" value="1"/>
</dbReference>
<dbReference type="EC" id="2.7.11.1" evidence="9"/>
<feature type="transmembrane region" description="Helical" evidence="7">
    <location>
        <begin position="468"/>
        <end position="487"/>
    </location>
</feature>
<evidence type="ECO:0000256" key="2">
    <source>
        <dbReference type="ARBA" id="ARBA00022741"/>
    </source>
</evidence>
<keyword evidence="7" id="KW-1133">Transmembrane helix</keyword>
<accession>A0ABW7UA56</accession>
<dbReference type="PANTHER" id="PTHR43289">
    <property type="entry name" value="MITOGEN-ACTIVATED PROTEIN KINASE KINASE KINASE 20-RELATED"/>
    <property type="match status" value="1"/>
</dbReference>
<dbReference type="PROSITE" id="PS00107">
    <property type="entry name" value="PROTEIN_KINASE_ATP"/>
    <property type="match status" value="1"/>
</dbReference>
<dbReference type="InterPro" id="IPR011009">
    <property type="entry name" value="Kinase-like_dom_sf"/>
</dbReference>
<evidence type="ECO:0000256" key="4">
    <source>
        <dbReference type="ARBA" id="ARBA00022840"/>
    </source>
</evidence>
<keyword evidence="7" id="KW-0472">Membrane</keyword>
<organism evidence="9 10">
    <name type="scientific">Streptomyces litmocidini</name>
    <dbReference type="NCBI Taxonomy" id="67318"/>
    <lineage>
        <taxon>Bacteria</taxon>
        <taxon>Bacillati</taxon>
        <taxon>Actinomycetota</taxon>
        <taxon>Actinomycetes</taxon>
        <taxon>Kitasatosporales</taxon>
        <taxon>Streptomycetaceae</taxon>
        <taxon>Streptomyces</taxon>
    </lineage>
</organism>
<feature type="region of interest" description="Disordered" evidence="6">
    <location>
        <begin position="291"/>
        <end position="406"/>
    </location>
</feature>
<keyword evidence="1 9" id="KW-0808">Transferase</keyword>
<dbReference type="Gene3D" id="1.10.510.10">
    <property type="entry name" value="Transferase(Phosphotransferase) domain 1"/>
    <property type="match status" value="1"/>
</dbReference>
<feature type="transmembrane region" description="Helical" evidence="7">
    <location>
        <begin position="499"/>
        <end position="526"/>
    </location>
</feature>
<dbReference type="GO" id="GO:0004674">
    <property type="term" value="F:protein serine/threonine kinase activity"/>
    <property type="evidence" value="ECO:0007669"/>
    <property type="project" value="UniProtKB-EC"/>
</dbReference>
<feature type="compositionally biased region" description="Low complexity" evidence="6">
    <location>
        <begin position="386"/>
        <end position="403"/>
    </location>
</feature>
<dbReference type="InterPro" id="IPR000719">
    <property type="entry name" value="Prot_kinase_dom"/>
</dbReference>
<evidence type="ECO:0000259" key="8">
    <source>
        <dbReference type="PROSITE" id="PS50011"/>
    </source>
</evidence>
<feature type="binding site" evidence="5">
    <location>
        <position position="43"/>
    </location>
    <ligand>
        <name>ATP</name>
        <dbReference type="ChEBI" id="CHEBI:30616"/>
    </ligand>
</feature>